<feature type="transmembrane region" description="Helical" evidence="7">
    <location>
        <begin position="220"/>
        <end position="239"/>
    </location>
</feature>
<keyword evidence="8" id="KW-1185">Reference proteome</keyword>
<keyword evidence="6 7" id="KW-0472">Membrane</keyword>
<proteinExistence type="inferred from homology"/>
<reference evidence="9" key="1">
    <citation type="submission" date="2025-08" db="UniProtKB">
        <authorList>
            <consortium name="RefSeq"/>
        </authorList>
    </citation>
    <scope>IDENTIFICATION</scope>
    <source>
        <tissue evidence="9">Testes</tissue>
    </source>
</reference>
<feature type="transmembrane region" description="Helical" evidence="7">
    <location>
        <begin position="29"/>
        <end position="56"/>
    </location>
</feature>
<dbReference type="Pfam" id="PF09815">
    <property type="entry name" value="XK-related"/>
    <property type="match status" value="2"/>
</dbReference>
<evidence type="ECO:0000256" key="5">
    <source>
        <dbReference type="ARBA" id="ARBA00022989"/>
    </source>
</evidence>
<evidence type="ECO:0000256" key="1">
    <source>
        <dbReference type="ARBA" id="ARBA00004651"/>
    </source>
</evidence>
<feature type="transmembrane region" description="Helical" evidence="7">
    <location>
        <begin position="62"/>
        <end position="82"/>
    </location>
</feature>
<keyword evidence="5 7" id="KW-1133">Transmembrane helix</keyword>
<dbReference type="Proteomes" id="UP000694865">
    <property type="component" value="Unplaced"/>
</dbReference>
<dbReference type="PANTHER" id="PTHR16024">
    <property type="entry name" value="XK-RELATED PROTEIN"/>
    <property type="match status" value="1"/>
</dbReference>
<evidence type="ECO:0000256" key="7">
    <source>
        <dbReference type="RuleBase" id="RU910716"/>
    </source>
</evidence>
<comment type="similarity">
    <text evidence="2 7">Belongs to the XK family.</text>
</comment>
<evidence type="ECO:0000313" key="8">
    <source>
        <dbReference type="Proteomes" id="UP000694865"/>
    </source>
</evidence>
<dbReference type="GeneID" id="100373996"/>
<feature type="transmembrane region" description="Helical" evidence="7">
    <location>
        <begin position="281"/>
        <end position="298"/>
    </location>
</feature>
<dbReference type="InterPro" id="IPR018629">
    <property type="entry name" value="XK-rel"/>
</dbReference>
<dbReference type="RefSeq" id="XP_002730403.1">
    <property type="nucleotide sequence ID" value="XM_002730357.1"/>
</dbReference>
<keyword evidence="4 7" id="KW-0812">Transmembrane</keyword>
<organism evidence="8 9">
    <name type="scientific">Saccoglossus kowalevskii</name>
    <name type="common">Acorn worm</name>
    <dbReference type="NCBI Taxonomy" id="10224"/>
    <lineage>
        <taxon>Eukaryota</taxon>
        <taxon>Metazoa</taxon>
        <taxon>Hemichordata</taxon>
        <taxon>Enteropneusta</taxon>
        <taxon>Harrimaniidae</taxon>
        <taxon>Saccoglossus</taxon>
    </lineage>
</organism>
<sequence>MDSHVSEEKSHSPVKMESYRGIKIQKYSIFDFMFTMGSMLTFLADICTDLLVSVQYLTDGHYWWSGLTFSFVFIPSIIMQLFSLRWYVSDHRNTDDQEDGSVKKTSTCLEKFFWALFHVLQLGPLNSLLESFMESAPQLVLQLYIMVKIEDIYWLTVISACVSLIALAWALTAYHKALRESRDDKENIQYCGILFQLIWRLFTIGARVVALALFATTYLWIVFIVVIIHWFAMFMWLVFQKTQFCLTQTEELIFDAVIGIVYIFCYFNMKEGRSRFRMSAFYSIIFLENTLLIFLWYLGRDKDYIYTIPAILIVTIGFLIGIIFMVLYYLLLHPTGNIQCCVRLQTKSTSLHSIQLDTVVDGQSDRVDGLRTKQVFMSPCEAHFFKRQHRSLTWGGGWQNMQLARNSAHADTNNVAVHTYSALPQNVIYDEVDNVSVDSQKECEATV</sequence>
<evidence type="ECO:0000256" key="4">
    <source>
        <dbReference type="ARBA" id="ARBA00022692"/>
    </source>
</evidence>
<feature type="transmembrane region" description="Helical" evidence="7">
    <location>
        <begin position="193"/>
        <end position="214"/>
    </location>
</feature>
<dbReference type="PANTHER" id="PTHR16024:SF6">
    <property type="entry name" value="XK-RELATED PROTEIN"/>
    <property type="match status" value="1"/>
</dbReference>
<dbReference type="InterPro" id="IPR050895">
    <property type="entry name" value="XK-related_scramblase"/>
</dbReference>
<protein>
    <recommendedName>
        <fullName evidence="7">XK-related protein</fullName>
    </recommendedName>
</protein>
<gene>
    <name evidence="9" type="primary">LOC100373996</name>
</gene>
<feature type="transmembrane region" description="Helical" evidence="7">
    <location>
        <begin position="310"/>
        <end position="331"/>
    </location>
</feature>
<feature type="transmembrane region" description="Helical" evidence="7">
    <location>
        <begin position="152"/>
        <end position="172"/>
    </location>
</feature>
<evidence type="ECO:0000256" key="6">
    <source>
        <dbReference type="ARBA" id="ARBA00023136"/>
    </source>
</evidence>
<name>A0ABM0GI88_SACKO</name>
<keyword evidence="3" id="KW-1003">Cell membrane</keyword>
<evidence type="ECO:0000313" key="9">
    <source>
        <dbReference type="RefSeq" id="XP_002730403.1"/>
    </source>
</evidence>
<accession>A0ABM0GI88</accession>
<evidence type="ECO:0000256" key="2">
    <source>
        <dbReference type="ARBA" id="ARBA00008789"/>
    </source>
</evidence>
<comment type="subcellular location">
    <subcellularLocation>
        <location evidence="1">Cell membrane</location>
        <topology evidence="1">Multi-pass membrane protein</topology>
    </subcellularLocation>
    <subcellularLocation>
        <location evidence="7">Membrane</location>
        <topology evidence="7">Multi-pass membrane protein</topology>
    </subcellularLocation>
</comment>
<evidence type="ECO:0000256" key="3">
    <source>
        <dbReference type="ARBA" id="ARBA00022475"/>
    </source>
</evidence>
<feature type="transmembrane region" description="Helical" evidence="7">
    <location>
        <begin position="251"/>
        <end position="269"/>
    </location>
</feature>